<dbReference type="AlphaFoldDB" id="A0A855Y3Y5"/>
<evidence type="ECO:0000313" key="3">
    <source>
        <dbReference type="Proteomes" id="UP000247078"/>
    </source>
</evidence>
<reference evidence="2 3" key="1">
    <citation type="submission" date="2018-05" db="EMBL/GenBank/DDBJ databases">
        <title>Freshwater and sediment microbial communities from various areas in North America, analyzing microbe dynamics in response to fracking.</title>
        <authorList>
            <person name="Lamendella R."/>
        </authorList>
    </citation>
    <scope>NUCLEOTIDE SEQUENCE [LARGE SCALE GENOMIC DNA]</scope>
    <source>
        <strain evidence="2 3">DB-3</strain>
    </source>
</reference>
<sequence>MNIICKMNHEDKFVIESTYTQYNINQSEIFTYTFWSRDSVKKLLNLPNFFSSVGLDILYISLFVFGADRIAPRNKAYDAWTREINLYIPVLELEKWNKSKNLLESMLNYLSGDIWKIEFRKRELTKNEIKIQGIFSENRNRTIINVNRMCMFSGGLDSFIGAIDTLEIQESNVLFVSHYGGGKGVKEYQDALRGKLLKEYNLDENQFFSFHAAARNGLEDTTRTRSFMFFCHAIALGTCCNENIELLIPENGLISLNIPLTNSRLGSSSTRTTHPFYLEMFQKLVEKLEININLNNPYQFKTKGEMILSCKNFEFLMNNIGDTMSCSHPDQGRMLGETHARHCGSCFPCVIRRASVLRSGYTDNTDYRDINFSSGDTAQENHKSYTIGIEKFDEKYAFLNIQRSGPLKSNINDYTELYIRGMRELKEVIIAE</sequence>
<dbReference type="NCBIfam" id="NF041925">
    <property type="entry name" value="QatC"/>
    <property type="match status" value="1"/>
</dbReference>
<dbReference type="Proteomes" id="UP000247078">
    <property type="component" value="Unassembled WGS sequence"/>
</dbReference>
<accession>A0A855Y3Y5</accession>
<organism evidence="2 3">
    <name type="scientific">Paenibacillus pabuli</name>
    <dbReference type="NCBI Taxonomy" id="1472"/>
    <lineage>
        <taxon>Bacteria</taxon>
        <taxon>Bacillati</taxon>
        <taxon>Bacillota</taxon>
        <taxon>Bacilli</taxon>
        <taxon>Bacillales</taxon>
        <taxon>Paenibacillaceae</taxon>
        <taxon>Paenibacillus</taxon>
    </lineage>
</organism>
<evidence type="ECO:0008006" key="4">
    <source>
        <dbReference type="Google" id="ProtNLM"/>
    </source>
</evidence>
<feature type="transmembrane region" description="Helical" evidence="1">
    <location>
        <begin position="49"/>
        <end position="67"/>
    </location>
</feature>
<comment type="caution">
    <text evidence="2">The sequence shown here is derived from an EMBL/GenBank/DDBJ whole genome shotgun (WGS) entry which is preliminary data.</text>
</comment>
<evidence type="ECO:0000256" key="1">
    <source>
        <dbReference type="SAM" id="Phobius"/>
    </source>
</evidence>
<dbReference type="RefSeq" id="WP_109998960.1">
    <property type="nucleotide sequence ID" value="NZ_QGTZ01000003.1"/>
</dbReference>
<keyword evidence="1" id="KW-0812">Transmembrane</keyword>
<dbReference type="InterPro" id="IPR014729">
    <property type="entry name" value="Rossmann-like_a/b/a_fold"/>
</dbReference>
<keyword evidence="1" id="KW-0472">Membrane</keyword>
<gene>
    <name evidence="2" type="ORF">DET56_103476</name>
</gene>
<dbReference type="SUPFAM" id="SSF52402">
    <property type="entry name" value="Adenine nucleotide alpha hydrolases-like"/>
    <property type="match status" value="1"/>
</dbReference>
<name>A0A855Y3Y5_9BACL</name>
<dbReference type="EMBL" id="QGTZ01000003">
    <property type="protein sequence ID" value="PWW43428.1"/>
    <property type="molecule type" value="Genomic_DNA"/>
</dbReference>
<evidence type="ECO:0000313" key="2">
    <source>
        <dbReference type="EMBL" id="PWW43428.1"/>
    </source>
</evidence>
<proteinExistence type="predicted"/>
<dbReference type="InterPro" id="IPR049676">
    <property type="entry name" value="QatC"/>
</dbReference>
<protein>
    <recommendedName>
        <fullName evidence="4">7-cyano-7-deazaguanine synthase in queuosine biosynthesis</fullName>
    </recommendedName>
</protein>
<keyword evidence="1" id="KW-1133">Transmembrane helix</keyword>
<dbReference type="Gene3D" id="3.40.50.620">
    <property type="entry name" value="HUPs"/>
    <property type="match status" value="1"/>
</dbReference>